<evidence type="ECO:0000313" key="8">
    <source>
        <dbReference type="EMBL" id="PON88528.1"/>
    </source>
</evidence>
<dbReference type="STRING" id="63057.A0A2P5ESJ7"/>
<dbReference type="Gene3D" id="3.20.20.80">
    <property type="entry name" value="Glycosidases"/>
    <property type="match status" value="1"/>
</dbReference>
<comment type="caution">
    <text evidence="8">The sequence shown here is derived from an EMBL/GenBank/DDBJ whole genome shotgun (WGS) entry which is preliminary data.</text>
</comment>
<keyword evidence="2" id="KW-0808">Transferase</keyword>
<dbReference type="SUPFAM" id="SSF56112">
    <property type="entry name" value="Protein kinase-like (PK-like)"/>
    <property type="match status" value="1"/>
</dbReference>
<dbReference type="InterPro" id="IPR029070">
    <property type="entry name" value="Chitinase_insertion_sf"/>
</dbReference>
<keyword evidence="9" id="KW-1185">Reference proteome</keyword>
<dbReference type="GO" id="GO:0005886">
    <property type="term" value="C:plasma membrane"/>
    <property type="evidence" value="ECO:0007669"/>
    <property type="project" value="TreeGrafter"/>
</dbReference>
<keyword evidence="4 8" id="KW-0418">Kinase</keyword>
<dbReference type="GO" id="GO:0005975">
    <property type="term" value="P:carbohydrate metabolic process"/>
    <property type="evidence" value="ECO:0007669"/>
    <property type="project" value="InterPro"/>
</dbReference>
<gene>
    <name evidence="8" type="ORF">TorRG33x02_157420</name>
</gene>
<dbReference type="PROSITE" id="PS51910">
    <property type="entry name" value="GH18_2"/>
    <property type="match status" value="1"/>
</dbReference>
<proteinExistence type="predicted"/>
<evidence type="ECO:0000259" key="7">
    <source>
        <dbReference type="PROSITE" id="PS51910"/>
    </source>
</evidence>
<evidence type="ECO:0000313" key="9">
    <source>
        <dbReference type="Proteomes" id="UP000237000"/>
    </source>
</evidence>
<evidence type="ECO:0000256" key="3">
    <source>
        <dbReference type="ARBA" id="ARBA00022741"/>
    </source>
</evidence>
<dbReference type="InterPro" id="IPR000719">
    <property type="entry name" value="Prot_kinase_dom"/>
</dbReference>
<evidence type="ECO:0000256" key="5">
    <source>
        <dbReference type="ARBA" id="ARBA00022840"/>
    </source>
</evidence>
<dbReference type="OrthoDB" id="1631739at2759"/>
<feature type="domain" description="Protein kinase" evidence="6">
    <location>
        <begin position="85"/>
        <end position="158"/>
    </location>
</feature>
<accession>A0A2P5ESJ7</accession>
<dbReference type="PANTHER" id="PTHR27002:SF559">
    <property type="entry name" value="CYSTEINE-RICH RLK (RECEPTOR-LIKE KINASE) PROTEIN"/>
    <property type="match status" value="1"/>
</dbReference>
<organism evidence="8 9">
    <name type="scientific">Trema orientale</name>
    <name type="common">Charcoal tree</name>
    <name type="synonym">Celtis orientalis</name>
    <dbReference type="NCBI Taxonomy" id="63057"/>
    <lineage>
        <taxon>Eukaryota</taxon>
        <taxon>Viridiplantae</taxon>
        <taxon>Streptophyta</taxon>
        <taxon>Embryophyta</taxon>
        <taxon>Tracheophyta</taxon>
        <taxon>Spermatophyta</taxon>
        <taxon>Magnoliopsida</taxon>
        <taxon>eudicotyledons</taxon>
        <taxon>Gunneridae</taxon>
        <taxon>Pentapetalae</taxon>
        <taxon>rosids</taxon>
        <taxon>fabids</taxon>
        <taxon>Rosales</taxon>
        <taxon>Cannabaceae</taxon>
        <taxon>Trema</taxon>
    </lineage>
</organism>
<dbReference type="Gene3D" id="3.10.50.10">
    <property type="match status" value="1"/>
</dbReference>
<evidence type="ECO:0000256" key="2">
    <source>
        <dbReference type="ARBA" id="ARBA00022679"/>
    </source>
</evidence>
<dbReference type="GO" id="GO:0005524">
    <property type="term" value="F:ATP binding"/>
    <property type="evidence" value="ECO:0007669"/>
    <property type="project" value="UniProtKB-KW"/>
</dbReference>
<dbReference type="EMBL" id="JXTC01000105">
    <property type="protein sequence ID" value="PON88528.1"/>
    <property type="molecule type" value="Genomic_DNA"/>
</dbReference>
<name>A0A2P5ESJ7_TREOI</name>
<sequence>MNYCVIGSAWIGFDDVEAVEAKIAYAKEKKLLGYNVFQVINDDNWLLSRAAYRNTSSTDAENLGSDSPNLQVFSFSKIREATNKFSDENKLGEGGFGLVYKITDKAEQEFGSSCFVVGSWLGNGKLLRGKDIVVKRLSKTSTQGVKEFENEVTLTARL</sequence>
<keyword evidence="3" id="KW-0547">Nucleotide-binding</keyword>
<dbReference type="PANTHER" id="PTHR27002">
    <property type="entry name" value="RECEPTOR-LIKE SERINE/THREONINE-PROTEIN KINASE SD1-8"/>
    <property type="match status" value="1"/>
</dbReference>
<dbReference type="PROSITE" id="PS50011">
    <property type="entry name" value="PROTEIN_KINASE_DOM"/>
    <property type="match status" value="1"/>
</dbReference>
<dbReference type="InterPro" id="IPR001223">
    <property type="entry name" value="Glyco_hydro18_cat"/>
</dbReference>
<evidence type="ECO:0000259" key="6">
    <source>
        <dbReference type="PROSITE" id="PS50011"/>
    </source>
</evidence>
<protein>
    <submittedName>
        <fullName evidence="8">Tyrosine-protein kinase</fullName>
    </submittedName>
</protein>
<keyword evidence="5" id="KW-0067">ATP-binding</keyword>
<reference evidence="9" key="1">
    <citation type="submission" date="2016-06" db="EMBL/GenBank/DDBJ databases">
        <title>Parallel loss of symbiosis genes in relatives of nitrogen-fixing non-legume Parasponia.</title>
        <authorList>
            <person name="Van Velzen R."/>
            <person name="Holmer R."/>
            <person name="Bu F."/>
            <person name="Rutten L."/>
            <person name="Van Zeijl A."/>
            <person name="Liu W."/>
            <person name="Santuari L."/>
            <person name="Cao Q."/>
            <person name="Sharma T."/>
            <person name="Shen D."/>
            <person name="Roswanjaya Y."/>
            <person name="Wardhani T."/>
            <person name="Kalhor M.S."/>
            <person name="Jansen J."/>
            <person name="Van den Hoogen J."/>
            <person name="Gungor B."/>
            <person name="Hartog M."/>
            <person name="Hontelez J."/>
            <person name="Verver J."/>
            <person name="Yang W.-C."/>
            <person name="Schijlen E."/>
            <person name="Repin R."/>
            <person name="Schilthuizen M."/>
            <person name="Schranz E."/>
            <person name="Heidstra R."/>
            <person name="Miyata K."/>
            <person name="Fedorova E."/>
            <person name="Kohlen W."/>
            <person name="Bisseling T."/>
            <person name="Smit S."/>
            <person name="Geurts R."/>
        </authorList>
    </citation>
    <scope>NUCLEOTIDE SEQUENCE [LARGE SCALE GENOMIC DNA]</scope>
    <source>
        <strain evidence="9">cv. RG33-2</strain>
    </source>
</reference>
<keyword evidence="1" id="KW-0723">Serine/threonine-protein kinase</keyword>
<dbReference type="InterPro" id="IPR011009">
    <property type="entry name" value="Kinase-like_dom_sf"/>
</dbReference>
<feature type="domain" description="GH18" evidence="7">
    <location>
        <begin position="1"/>
        <end position="58"/>
    </location>
</feature>
<dbReference type="GO" id="GO:0004674">
    <property type="term" value="F:protein serine/threonine kinase activity"/>
    <property type="evidence" value="ECO:0007669"/>
    <property type="project" value="UniProtKB-KW"/>
</dbReference>
<evidence type="ECO:0000256" key="4">
    <source>
        <dbReference type="ARBA" id="ARBA00022777"/>
    </source>
</evidence>
<dbReference type="Gene3D" id="3.30.200.20">
    <property type="entry name" value="Phosphorylase Kinase, domain 1"/>
    <property type="match status" value="1"/>
</dbReference>
<dbReference type="Proteomes" id="UP000237000">
    <property type="component" value="Unassembled WGS sequence"/>
</dbReference>
<dbReference type="InParanoid" id="A0A2P5ESJ7"/>
<evidence type="ECO:0000256" key="1">
    <source>
        <dbReference type="ARBA" id="ARBA00022527"/>
    </source>
</evidence>
<dbReference type="AlphaFoldDB" id="A0A2P5ESJ7"/>